<evidence type="ECO:0000313" key="3">
    <source>
        <dbReference type="Proteomes" id="UP000182762"/>
    </source>
</evidence>
<evidence type="ECO:0008006" key="4">
    <source>
        <dbReference type="Google" id="ProtNLM"/>
    </source>
</evidence>
<comment type="caution">
    <text evidence="2">The sequence shown here is derived from an EMBL/GenBank/DDBJ whole genome shotgun (WGS) entry which is preliminary data.</text>
</comment>
<dbReference type="InterPro" id="IPR038750">
    <property type="entry name" value="YczE/YyaS-like"/>
</dbReference>
<feature type="transmembrane region" description="Helical" evidence="1">
    <location>
        <begin position="7"/>
        <end position="29"/>
    </location>
</feature>
<dbReference type="Proteomes" id="UP000182762">
    <property type="component" value="Unassembled WGS sequence"/>
</dbReference>
<dbReference type="PANTHER" id="PTHR40078:SF1">
    <property type="entry name" value="INTEGRAL MEMBRANE PROTEIN"/>
    <property type="match status" value="1"/>
</dbReference>
<evidence type="ECO:0000313" key="2">
    <source>
        <dbReference type="EMBL" id="SFQ78066.1"/>
    </source>
</evidence>
<evidence type="ECO:0000256" key="1">
    <source>
        <dbReference type="SAM" id="Phobius"/>
    </source>
</evidence>
<proteinExistence type="predicted"/>
<organism evidence="2 3">
    <name type="scientific">Priestia endophytica DSM 13796</name>
    <dbReference type="NCBI Taxonomy" id="1121089"/>
    <lineage>
        <taxon>Bacteria</taxon>
        <taxon>Bacillati</taxon>
        <taxon>Bacillota</taxon>
        <taxon>Bacilli</taxon>
        <taxon>Bacillales</taxon>
        <taxon>Bacillaceae</taxon>
        <taxon>Priestia</taxon>
    </lineage>
</organism>
<keyword evidence="3" id="KW-1185">Reference proteome</keyword>
<dbReference type="Pfam" id="PF19700">
    <property type="entry name" value="DUF6198"/>
    <property type="match status" value="1"/>
</dbReference>
<feature type="transmembrane region" description="Helical" evidence="1">
    <location>
        <begin position="49"/>
        <end position="71"/>
    </location>
</feature>
<accession>A0A1I6BAW5</accession>
<dbReference type="RefSeq" id="WP_061805743.1">
    <property type="nucleotide sequence ID" value="NZ_FOXX01000009.1"/>
</dbReference>
<dbReference type="PANTHER" id="PTHR40078">
    <property type="entry name" value="INTEGRAL MEMBRANE PROTEIN-RELATED"/>
    <property type="match status" value="1"/>
</dbReference>
<reference evidence="2 3" key="1">
    <citation type="submission" date="2016-10" db="EMBL/GenBank/DDBJ databases">
        <authorList>
            <person name="Varghese N."/>
            <person name="Submissions S."/>
        </authorList>
    </citation>
    <scope>NUCLEOTIDE SEQUENCE [LARGE SCALE GENOMIC DNA]</scope>
    <source>
        <strain evidence="2 3">DSM 13796</strain>
    </source>
</reference>
<protein>
    <recommendedName>
        <fullName evidence="4">YitT family protein</fullName>
    </recommendedName>
</protein>
<gene>
    <name evidence="2" type="ORF">SAMN02745910_03392</name>
</gene>
<feature type="transmembrane region" description="Helical" evidence="1">
    <location>
        <begin position="151"/>
        <end position="171"/>
    </location>
</feature>
<dbReference type="GeneID" id="93711997"/>
<feature type="transmembrane region" description="Helical" evidence="1">
    <location>
        <begin position="110"/>
        <end position="130"/>
    </location>
</feature>
<keyword evidence="1" id="KW-0472">Membrane</keyword>
<sequence>MIRRKVNAFTLVFYSIGILLLTLGISLTIEANLGTSPFDAFLVGLSHNIGLTVGSWEVVIAFVLIFTNACLKKQKPKFLGLVTAFMTGVCIDFWLFLIKILENPSTLTSQFLVFTVGLIIIGIGTAIYLHTNFAPIPLDHLMLIITERTGISIRLSKTVLYVIFLLLAFLLHGPIGIGTLLTVGLGGPLLQFFMPLTKKWIFKKTEGILLSPLEEKE</sequence>
<feature type="transmembrane region" description="Helical" evidence="1">
    <location>
        <begin position="78"/>
        <end position="98"/>
    </location>
</feature>
<name>A0A1I6BAW5_9BACI</name>
<dbReference type="EMBL" id="FOXX01000009">
    <property type="protein sequence ID" value="SFQ78066.1"/>
    <property type="molecule type" value="Genomic_DNA"/>
</dbReference>
<keyword evidence="1" id="KW-0812">Transmembrane</keyword>
<keyword evidence="1" id="KW-1133">Transmembrane helix</keyword>
<feature type="transmembrane region" description="Helical" evidence="1">
    <location>
        <begin position="177"/>
        <end position="196"/>
    </location>
</feature>